<evidence type="ECO:0000313" key="8">
    <source>
        <dbReference type="EMBL" id="KGN58352.1"/>
    </source>
</evidence>
<dbReference type="GO" id="GO:0004332">
    <property type="term" value="F:fructose-bisphosphate aldolase activity"/>
    <property type="evidence" value="ECO:0007669"/>
    <property type="project" value="UniProtKB-EC"/>
</dbReference>
<reference evidence="8 9" key="3">
    <citation type="journal article" date="2010" name="BMC Genomics">
        <title>Transcriptome sequencing and comparative analysis of cucumber flowers with different sex types.</title>
        <authorList>
            <person name="Guo S."/>
            <person name="Zheng Y."/>
            <person name="Joung J.G."/>
            <person name="Liu S."/>
            <person name="Zhang Z."/>
            <person name="Crasta O.R."/>
            <person name="Sobral B.W."/>
            <person name="Xu Y."/>
            <person name="Huang S."/>
            <person name="Fei Z."/>
        </authorList>
    </citation>
    <scope>NUCLEOTIDE SEQUENCE [LARGE SCALE GENOMIC DNA]</scope>
    <source>
        <strain evidence="9">cv. 9930</strain>
    </source>
</reference>
<reference evidence="8 9" key="1">
    <citation type="journal article" date="2009" name="Nat. Genet.">
        <title>The genome of the cucumber, Cucumis sativus L.</title>
        <authorList>
            <person name="Huang S."/>
            <person name="Li R."/>
            <person name="Zhang Z."/>
            <person name="Li L."/>
            <person name="Gu X."/>
            <person name="Fan W."/>
            <person name="Lucas W.J."/>
            <person name="Wang X."/>
            <person name="Xie B."/>
            <person name="Ni P."/>
            <person name="Ren Y."/>
            <person name="Zhu H."/>
            <person name="Li J."/>
            <person name="Lin K."/>
            <person name="Jin W."/>
            <person name="Fei Z."/>
            <person name="Li G."/>
            <person name="Staub J."/>
            <person name="Kilian A."/>
            <person name="van der Vossen E.A."/>
            <person name="Wu Y."/>
            <person name="Guo J."/>
            <person name="He J."/>
            <person name="Jia Z."/>
            <person name="Ren Y."/>
            <person name="Tian G."/>
            <person name="Lu Y."/>
            <person name="Ruan J."/>
            <person name="Qian W."/>
            <person name="Wang M."/>
            <person name="Huang Q."/>
            <person name="Li B."/>
            <person name="Xuan Z."/>
            <person name="Cao J."/>
            <person name="Asan"/>
            <person name="Wu Z."/>
            <person name="Zhang J."/>
            <person name="Cai Q."/>
            <person name="Bai Y."/>
            <person name="Zhao B."/>
            <person name="Han Y."/>
            <person name="Li Y."/>
            <person name="Li X."/>
            <person name="Wang S."/>
            <person name="Shi Q."/>
            <person name="Liu S."/>
            <person name="Cho W.K."/>
            <person name="Kim J.Y."/>
            <person name="Xu Y."/>
            <person name="Heller-Uszynska K."/>
            <person name="Miao H."/>
            <person name="Cheng Z."/>
            <person name="Zhang S."/>
            <person name="Wu J."/>
            <person name="Yang Y."/>
            <person name="Kang H."/>
            <person name="Li M."/>
            <person name="Liang H."/>
            <person name="Ren X."/>
            <person name="Shi Z."/>
            <person name="Wen M."/>
            <person name="Jian M."/>
            <person name="Yang H."/>
            <person name="Zhang G."/>
            <person name="Yang Z."/>
            <person name="Chen R."/>
            <person name="Liu S."/>
            <person name="Li J."/>
            <person name="Ma L."/>
            <person name="Liu H."/>
            <person name="Zhou Y."/>
            <person name="Zhao J."/>
            <person name="Fang X."/>
            <person name="Li G."/>
            <person name="Fang L."/>
            <person name="Li Y."/>
            <person name="Liu D."/>
            <person name="Zheng H."/>
            <person name="Zhang Y."/>
            <person name="Qin N."/>
            <person name="Li Z."/>
            <person name="Yang G."/>
            <person name="Yang S."/>
            <person name="Bolund L."/>
            <person name="Kristiansen K."/>
            <person name="Zheng H."/>
            <person name="Li S."/>
            <person name="Zhang X."/>
            <person name="Yang H."/>
            <person name="Wang J."/>
            <person name="Sun R."/>
            <person name="Zhang B."/>
            <person name="Jiang S."/>
            <person name="Wang J."/>
            <person name="Du Y."/>
            <person name="Li S."/>
        </authorList>
    </citation>
    <scope>NUCLEOTIDE SEQUENCE [LARGE SCALE GENOMIC DNA]</scope>
    <source>
        <strain evidence="9">cv. 9930</strain>
    </source>
</reference>
<dbReference type="AlphaFoldDB" id="A0A0A0LCC5"/>
<reference evidence="8 9" key="2">
    <citation type="journal article" date="2009" name="PLoS ONE">
        <title>An integrated genetic and cytogenetic map of the cucumber genome.</title>
        <authorList>
            <person name="Ren Y."/>
            <person name="Zhang Z."/>
            <person name="Liu J."/>
            <person name="Staub J.E."/>
            <person name="Han Y."/>
            <person name="Cheng Z."/>
            <person name="Li X."/>
            <person name="Lu J."/>
            <person name="Miao H."/>
            <person name="Kang H."/>
            <person name="Xie B."/>
            <person name="Gu X."/>
            <person name="Wang X."/>
            <person name="Du Y."/>
            <person name="Jin W."/>
            <person name="Huang S."/>
        </authorList>
    </citation>
    <scope>NUCLEOTIDE SEQUENCE [LARGE SCALE GENOMIC DNA]</scope>
    <source>
        <strain evidence="9">cv. 9930</strain>
    </source>
</reference>
<dbReference type="InterPro" id="IPR000741">
    <property type="entry name" value="FBA_I"/>
</dbReference>
<gene>
    <name evidence="8" type="ORF">Csa_3G626650</name>
</gene>
<protein>
    <recommendedName>
        <fullName evidence="4">fructose-bisphosphate aldolase</fullName>
        <ecNumber evidence="4">4.1.2.13</ecNumber>
    </recommendedName>
</protein>
<dbReference type="Pfam" id="PF00274">
    <property type="entry name" value="Glycolytic"/>
    <property type="match status" value="1"/>
</dbReference>
<dbReference type="UniPathway" id="UPA00109">
    <property type="reaction ID" value="UER00183"/>
</dbReference>
<evidence type="ECO:0000256" key="7">
    <source>
        <dbReference type="SAM" id="MobiDB-lite"/>
    </source>
</evidence>
<dbReference type="EC" id="4.1.2.13" evidence="4"/>
<organism evidence="8 9">
    <name type="scientific">Cucumis sativus</name>
    <name type="common">Cucumber</name>
    <dbReference type="NCBI Taxonomy" id="3659"/>
    <lineage>
        <taxon>Eukaryota</taxon>
        <taxon>Viridiplantae</taxon>
        <taxon>Streptophyta</taxon>
        <taxon>Embryophyta</taxon>
        <taxon>Tracheophyta</taxon>
        <taxon>Spermatophyta</taxon>
        <taxon>Magnoliopsida</taxon>
        <taxon>eudicotyledons</taxon>
        <taxon>Gunneridae</taxon>
        <taxon>Pentapetalae</taxon>
        <taxon>rosids</taxon>
        <taxon>fabids</taxon>
        <taxon>Cucurbitales</taxon>
        <taxon>Cucurbitaceae</taxon>
        <taxon>Benincaseae</taxon>
        <taxon>Cucumis</taxon>
    </lineage>
</organism>
<evidence type="ECO:0000256" key="2">
    <source>
        <dbReference type="ARBA" id="ARBA00004714"/>
    </source>
</evidence>
<evidence type="ECO:0000256" key="1">
    <source>
        <dbReference type="ARBA" id="ARBA00000441"/>
    </source>
</evidence>
<dbReference type="Gramene" id="KGN58352">
    <property type="protein sequence ID" value="KGN58352"/>
    <property type="gene ID" value="Csa_3G626650"/>
</dbReference>
<dbReference type="Proteomes" id="UP000029981">
    <property type="component" value="Chromosome 3"/>
</dbReference>
<evidence type="ECO:0000256" key="3">
    <source>
        <dbReference type="ARBA" id="ARBA00010387"/>
    </source>
</evidence>
<evidence type="ECO:0000256" key="5">
    <source>
        <dbReference type="ARBA" id="ARBA00023152"/>
    </source>
</evidence>
<dbReference type="Gene3D" id="3.20.20.70">
    <property type="entry name" value="Aldolase class I"/>
    <property type="match status" value="1"/>
</dbReference>
<evidence type="ECO:0000256" key="6">
    <source>
        <dbReference type="ARBA" id="ARBA00023239"/>
    </source>
</evidence>
<dbReference type="EMBL" id="CM002924">
    <property type="protein sequence ID" value="KGN58352.1"/>
    <property type="molecule type" value="Genomic_DNA"/>
</dbReference>
<keyword evidence="9" id="KW-1185">Reference proteome</keyword>
<feature type="compositionally biased region" description="Low complexity" evidence="7">
    <location>
        <begin position="74"/>
        <end position="84"/>
    </location>
</feature>
<keyword evidence="6" id="KW-0456">Lyase</keyword>
<evidence type="ECO:0000256" key="4">
    <source>
        <dbReference type="ARBA" id="ARBA00013068"/>
    </source>
</evidence>
<feature type="region of interest" description="Disordered" evidence="7">
    <location>
        <begin position="61"/>
        <end position="84"/>
    </location>
</feature>
<dbReference type="InterPro" id="IPR013785">
    <property type="entry name" value="Aldolase_TIM"/>
</dbReference>
<sequence length="84" mass="9333">MQNFLSFYLEDKVKKKLHLTSMPFNKLESLRSWTLSFSFWGVLLQSTLKLWSGKRCKANSDATLGKNGGGSGNGVASNGLEEFV</sequence>
<dbReference type="GO" id="GO:0006096">
    <property type="term" value="P:glycolytic process"/>
    <property type="evidence" value="ECO:0007669"/>
    <property type="project" value="UniProtKB-UniPathway"/>
</dbReference>
<name>A0A0A0LCC5_CUCSA</name>
<dbReference type="SUPFAM" id="SSF51569">
    <property type="entry name" value="Aldolase"/>
    <property type="match status" value="1"/>
</dbReference>
<accession>A0A0A0LCC5</accession>
<comment type="similarity">
    <text evidence="3">Belongs to the class I fructose-bisphosphate aldolase family.</text>
</comment>
<evidence type="ECO:0000313" key="9">
    <source>
        <dbReference type="Proteomes" id="UP000029981"/>
    </source>
</evidence>
<reference evidence="8 9" key="4">
    <citation type="journal article" date="2011" name="BMC Genomics">
        <title>RNA-Seq improves annotation of protein-coding genes in the cucumber genome.</title>
        <authorList>
            <person name="Li Z."/>
            <person name="Zhang Z."/>
            <person name="Yan P."/>
            <person name="Huang S."/>
            <person name="Fei Z."/>
            <person name="Lin K."/>
        </authorList>
    </citation>
    <scope>NUCLEOTIDE SEQUENCE [LARGE SCALE GENOMIC DNA]</scope>
    <source>
        <strain evidence="9">cv. 9930</strain>
    </source>
</reference>
<proteinExistence type="inferred from homology"/>
<comment type="pathway">
    <text evidence="2">Carbohydrate degradation; glycolysis; D-glyceraldehyde 3-phosphate and glycerone phosphate from D-glucose: step 4/4.</text>
</comment>
<dbReference type="STRING" id="3659.A0A0A0LCC5"/>
<keyword evidence="5" id="KW-0324">Glycolysis</keyword>
<comment type="catalytic activity">
    <reaction evidence="1">
        <text>beta-D-fructose 1,6-bisphosphate = D-glyceraldehyde 3-phosphate + dihydroxyacetone phosphate</text>
        <dbReference type="Rhea" id="RHEA:14729"/>
        <dbReference type="ChEBI" id="CHEBI:32966"/>
        <dbReference type="ChEBI" id="CHEBI:57642"/>
        <dbReference type="ChEBI" id="CHEBI:59776"/>
        <dbReference type="EC" id="4.1.2.13"/>
    </reaction>
</comment>